<organism evidence="1 2">
    <name type="scientific">Scleroderma citrinum Foug A</name>
    <dbReference type="NCBI Taxonomy" id="1036808"/>
    <lineage>
        <taxon>Eukaryota</taxon>
        <taxon>Fungi</taxon>
        <taxon>Dikarya</taxon>
        <taxon>Basidiomycota</taxon>
        <taxon>Agaricomycotina</taxon>
        <taxon>Agaricomycetes</taxon>
        <taxon>Agaricomycetidae</taxon>
        <taxon>Boletales</taxon>
        <taxon>Sclerodermatineae</taxon>
        <taxon>Sclerodermataceae</taxon>
        <taxon>Scleroderma</taxon>
    </lineage>
</organism>
<sequence length="93" mass="10984">MTNKLNKLCNVAQASLVAPSEQRLTNWQELIELWSQALTQRELARKRMAEVEATFDHYANEIIRIIGRAEYDRFLEKYLNAIHRGCHYCYPNI</sequence>
<accession>A0A0C2ZZE0</accession>
<evidence type="ECO:0000313" key="1">
    <source>
        <dbReference type="EMBL" id="KIM57807.1"/>
    </source>
</evidence>
<reference evidence="2" key="2">
    <citation type="submission" date="2015-01" db="EMBL/GenBank/DDBJ databases">
        <title>Evolutionary Origins and Diversification of the Mycorrhizal Mutualists.</title>
        <authorList>
            <consortium name="DOE Joint Genome Institute"/>
            <consortium name="Mycorrhizal Genomics Consortium"/>
            <person name="Kohler A."/>
            <person name="Kuo A."/>
            <person name="Nagy L.G."/>
            <person name="Floudas D."/>
            <person name="Copeland A."/>
            <person name="Barry K.W."/>
            <person name="Cichocki N."/>
            <person name="Veneault-Fourrey C."/>
            <person name="LaButti K."/>
            <person name="Lindquist E.A."/>
            <person name="Lipzen A."/>
            <person name="Lundell T."/>
            <person name="Morin E."/>
            <person name="Murat C."/>
            <person name="Riley R."/>
            <person name="Ohm R."/>
            <person name="Sun H."/>
            <person name="Tunlid A."/>
            <person name="Henrissat B."/>
            <person name="Grigoriev I.V."/>
            <person name="Hibbett D.S."/>
            <person name="Martin F."/>
        </authorList>
    </citation>
    <scope>NUCLEOTIDE SEQUENCE [LARGE SCALE GENOMIC DNA]</scope>
    <source>
        <strain evidence="2">Foug A</strain>
    </source>
</reference>
<evidence type="ECO:0000313" key="2">
    <source>
        <dbReference type="Proteomes" id="UP000053989"/>
    </source>
</evidence>
<dbReference type="AlphaFoldDB" id="A0A0C2ZZE0"/>
<dbReference type="InParanoid" id="A0A0C2ZZE0"/>
<protein>
    <submittedName>
        <fullName evidence="1">Uncharacterized protein</fullName>
    </submittedName>
</protein>
<gene>
    <name evidence="1" type="ORF">SCLCIDRAFT_1219062</name>
</gene>
<dbReference type="HOGENOM" id="CLU_2400997_0_0_1"/>
<dbReference type="OrthoDB" id="2675843at2759"/>
<keyword evidence="2" id="KW-1185">Reference proteome</keyword>
<name>A0A0C2ZZE0_9AGAM</name>
<reference evidence="1 2" key="1">
    <citation type="submission" date="2014-04" db="EMBL/GenBank/DDBJ databases">
        <authorList>
            <consortium name="DOE Joint Genome Institute"/>
            <person name="Kuo A."/>
            <person name="Kohler A."/>
            <person name="Nagy L.G."/>
            <person name="Floudas D."/>
            <person name="Copeland A."/>
            <person name="Barry K.W."/>
            <person name="Cichocki N."/>
            <person name="Veneault-Fourrey C."/>
            <person name="LaButti K."/>
            <person name="Lindquist E.A."/>
            <person name="Lipzen A."/>
            <person name="Lundell T."/>
            <person name="Morin E."/>
            <person name="Murat C."/>
            <person name="Sun H."/>
            <person name="Tunlid A."/>
            <person name="Henrissat B."/>
            <person name="Grigoriev I.V."/>
            <person name="Hibbett D.S."/>
            <person name="Martin F."/>
            <person name="Nordberg H.P."/>
            <person name="Cantor M.N."/>
            <person name="Hua S.X."/>
        </authorList>
    </citation>
    <scope>NUCLEOTIDE SEQUENCE [LARGE SCALE GENOMIC DNA]</scope>
    <source>
        <strain evidence="1 2">Foug A</strain>
    </source>
</reference>
<dbReference type="Proteomes" id="UP000053989">
    <property type="component" value="Unassembled WGS sequence"/>
</dbReference>
<dbReference type="EMBL" id="KN822095">
    <property type="protein sequence ID" value="KIM57807.1"/>
    <property type="molecule type" value="Genomic_DNA"/>
</dbReference>
<proteinExistence type="predicted"/>